<keyword evidence="3 6" id="KW-0812">Transmembrane</keyword>
<proteinExistence type="predicted"/>
<dbReference type="InterPro" id="IPR050833">
    <property type="entry name" value="Poly_Biosynth_Transport"/>
</dbReference>
<feature type="transmembrane region" description="Helical" evidence="6">
    <location>
        <begin position="201"/>
        <end position="220"/>
    </location>
</feature>
<feature type="transmembrane region" description="Helical" evidence="6">
    <location>
        <begin position="321"/>
        <end position="340"/>
    </location>
</feature>
<protein>
    <submittedName>
        <fullName evidence="7">Membrane protein involved in the export of O-antigen and teichoic acid</fullName>
    </submittedName>
</protein>
<dbReference type="GO" id="GO:0005886">
    <property type="term" value="C:plasma membrane"/>
    <property type="evidence" value="ECO:0007669"/>
    <property type="project" value="UniProtKB-SubCell"/>
</dbReference>
<reference evidence="7 8" key="1">
    <citation type="submission" date="2018-03" db="EMBL/GenBank/DDBJ databases">
        <title>Phenotypic and genomic properties of Cyclonatronum proteinivorum gen. nov., sp. nov., a haloalkaliphilic bacteroidete from soda lakes possessing Na+-translocating rhodopsin.</title>
        <authorList>
            <person name="Toshchakov S.V."/>
            <person name="Korzhenkov A."/>
            <person name="Samarov N.I."/>
            <person name="Kublanov I.V."/>
            <person name="Muntyan M.S."/>
            <person name="Sorokin D.Y."/>
        </authorList>
    </citation>
    <scope>NUCLEOTIDE SEQUENCE [LARGE SCALE GENOMIC DNA]</scope>
    <source>
        <strain evidence="7 8">Omega</strain>
    </source>
</reference>
<comment type="subcellular location">
    <subcellularLocation>
        <location evidence="1">Cell membrane</location>
        <topology evidence="1">Multi-pass membrane protein</topology>
    </subcellularLocation>
</comment>
<keyword evidence="4 6" id="KW-1133">Transmembrane helix</keyword>
<sequence length="462" mass="49585">MTIARFITIGTALLVTMVLTRIISGDVYGAYRKLWLIYLILGPAFINALASTLYYRGGAGDPEHAVAVNLLLGAAAGLLTGALALFGAGFWAEILNLPGLEDGFRFFALYMALAVFAGIAEPLFVTLGRKKWLISYSIGYNLIEASLIIGGFVFRLELPYIMLLMALSPALRAAFVVLASVKSMKQWPALGALRTEASASLRYAAGMFLLAVTSTAALYADKWIIALFFESDRLYAVYEIGARKIPFVIALTSAVSAALVSEYSKQLTSGSYDAALQEARRASQRLALLLLPVLAVLFVFAEQALFLLFGGFADSAPIFRIYLLTVLTQLVFPQSILLALGRSDVNARFSVAELVFNVALSLALVMWIGFAGPALATLASHVFFTAALFGYCRAHYGIRVRSLVPGRGLLPLLWGLPLVVLPGALLKYQAGLAWLGFAAAATIAAVFILIVLNRKPAAGTTS</sequence>
<dbReference type="EMBL" id="CP027806">
    <property type="protein sequence ID" value="AXJ02197.1"/>
    <property type="molecule type" value="Genomic_DNA"/>
</dbReference>
<keyword evidence="2" id="KW-1003">Cell membrane</keyword>
<feature type="transmembrane region" description="Helical" evidence="6">
    <location>
        <begin position="286"/>
        <end position="309"/>
    </location>
</feature>
<evidence type="ECO:0000256" key="5">
    <source>
        <dbReference type="ARBA" id="ARBA00023136"/>
    </source>
</evidence>
<evidence type="ECO:0000256" key="3">
    <source>
        <dbReference type="ARBA" id="ARBA00022692"/>
    </source>
</evidence>
<feature type="transmembrane region" description="Helical" evidence="6">
    <location>
        <begin position="104"/>
        <end position="125"/>
    </location>
</feature>
<feature type="transmembrane region" description="Helical" evidence="6">
    <location>
        <begin position="132"/>
        <end position="154"/>
    </location>
</feature>
<dbReference type="PANTHER" id="PTHR30250">
    <property type="entry name" value="PST FAMILY PREDICTED COLANIC ACID TRANSPORTER"/>
    <property type="match status" value="1"/>
</dbReference>
<gene>
    <name evidence="7" type="ORF">CYPRO_2960</name>
</gene>
<feature type="transmembrane region" description="Helical" evidence="6">
    <location>
        <begin position="352"/>
        <end position="372"/>
    </location>
</feature>
<evidence type="ECO:0000313" key="7">
    <source>
        <dbReference type="EMBL" id="AXJ02197.1"/>
    </source>
</evidence>
<dbReference type="PANTHER" id="PTHR30250:SF11">
    <property type="entry name" value="O-ANTIGEN TRANSPORTER-RELATED"/>
    <property type="match status" value="1"/>
</dbReference>
<keyword evidence="5 6" id="KW-0472">Membrane</keyword>
<dbReference type="AlphaFoldDB" id="A0A345UNZ5"/>
<feature type="transmembrane region" description="Helical" evidence="6">
    <location>
        <begin position="432"/>
        <end position="452"/>
    </location>
</feature>
<dbReference type="Proteomes" id="UP000254808">
    <property type="component" value="Chromosome"/>
</dbReference>
<evidence type="ECO:0000256" key="2">
    <source>
        <dbReference type="ARBA" id="ARBA00022475"/>
    </source>
</evidence>
<accession>A0A345UNZ5</accession>
<feature type="transmembrane region" description="Helical" evidence="6">
    <location>
        <begin position="67"/>
        <end position="92"/>
    </location>
</feature>
<feature type="transmembrane region" description="Helical" evidence="6">
    <location>
        <begin position="408"/>
        <end position="426"/>
    </location>
</feature>
<feature type="transmembrane region" description="Helical" evidence="6">
    <location>
        <begin position="160"/>
        <end position="181"/>
    </location>
</feature>
<feature type="transmembrane region" description="Helical" evidence="6">
    <location>
        <begin position="378"/>
        <end position="396"/>
    </location>
</feature>
<dbReference type="KEGG" id="cprv:CYPRO_2960"/>
<name>A0A345UNZ5_9BACT</name>
<evidence type="ECO:0000256" key="6">
    <source>
        <dbReference type="SAM" id="Phobius"/>
    </source>
</evidence>
<evidence type="ECO:0000256" key="1">
    <source>
        <dbReference type="ARBA" id="ARBA00004651"/>
    </source>
</evidence>
<keyword evidence="8" id="KW-1185">Reference proteome</keyword>
<feature type="transmembrane region" description="Helical" evidence="6">
    <location>
        <begin position="240"/>
        <end position="260"/>
    </location>
</feature>
<evidence type="ECO:0000256" key="4">
    <source>
        <dbReference type="ARBA" id="ARBA00022989"/>
    </source>
</evidence>
<evidence type="ECO:0000313" key="8">
    <source>
        <dbReference type="Proteomes" id="UP000254808"/>
    </source>
</evidence>
<feature type="transmembrane region" description="Helical" evidence="6">
    <location>
        <begin position="35"/>
        <end position="55"/>
    </location>
</feature>
<organism evidence="7 8">
    <name type="scientific">Cyclonatronum proteinivorum</name>
    <dbReference type="NCBI Taxonomy" id="1457365"/>
    <lineage>
        <taxon>Bacteria</taxon>
        <taxon>Pseudomonadati</taxon>
        <taxon>Balneolota</taxon>
        <taxon>Balneolia</taxon>
        <taxon>Balneolales</taxon>
        <taxon>Cyclonatronaceae</taxon>
        <taxon>Cyclonatronum</taxon>
    </lineage>
</organism>